<dbReference type="GO" id="GO:0046872">
    <property type="term" value="F:metal ion binding"/>
    <property type="evidence" value="ECO:0007669"/>
    <property type="project" value="UniProtKB-KW"/>
</dbReference>
<feature type="binding site" evidence="2">
    <location>
        <position position="167"/>
    </location>
    <ligand>
        <name>Mn(2+)</name>
        <dbReference type="ChEBI" id="CHEBI:29035"/>
        <label>2</label>
    </ligand>
</feature>
<dbReference type="GO" id="GO:0050118">
    <property type="term" value="F:N-acetyldiaminopimelate deacetylase activity"/>
    <property type="evidence" value="ECO:0007669"/>
    <property type="project" value="UniProtKB-ARBA"/>
</dbReference>
<feature type="domain" description="Peptidase M20 dimerisation" evidence="3">
    <location>
        <begin position="189"/>
        <end position="285"/>
    </location>
</feature>
<protein>
    <submittedName>
        <fullName evidence="4">Amidohydrolase</fullName>
    </submittedName>
</protein>
<dbReference type="SUPFAM" id="SSF55031">
    <property type="entry name" value="Bacterial exopeptidase dimerisation domain"/>
    <property type="match status" value="1"/>
</dbReference>
<dbReference type="InterPro" id="IPR011650">
    <property type="entry name" value="Peptidase_M20_dimer"/>
</dbReference>
<sequence length="415" mass="44555">MSSALSALFDDLKDIVAQRTELYQHLHRNPELSMQEHDTANTIDKELSDLGLETQRIGGTGVVAVITNGPGPTVLARADIDGLPVTENTGLDYTSEREGVMHACGHDMHMATLFGAIDVLLQHRDAWSGTYIALFQPGEEKAAGAKAMVEDGLVDKIPTPDVCFGQHVMVFEAGHIGVVAGPVMSAADSVKITVHGRGAHGSLPQNSIDPVVIAATIVLRLQTLVSREISPSDFGVVTVGALNAGSSANIIPDKAELRLNLRTYDSAVRDKLVAGIDRIVQAECEAAGVEKEPEIEYYDQFPLTTNDESLTERVAEAFEQVFEDGQVFRSARVPASEDFNIIPDAFGVPYHYWQLGGTDPKLFRSSLENGTLVENIPVNHSPGFAPVIDPTLEAGIKAHLAAALTYLGQDQAPQS</sequence>
<evidence type="ECO:0000256" key="1">
    <source>
        <dbReference type="ARBA" id="ARBA00022801"/>
    </source>
</evidence>
<name>A0AAJ6DD49_9MICC</name>
<dbReference type="Gene3D" id="3.40.630.10">
    <property type="entry name" value="Zn peptidases"/>
    <property type="match status" value="1"/>
</dbReference>
<dbReference type="PIRSF" id="PIRSF005962">
    <property type="entry name" value="Pept_M20D_amidohydro"/>
    <property type="match status" value="1"/>
</dbReference>
<reference evidence="4 5" key="1">
    <citation type="submission" date="2023-03" db="EMBL/GenBank/DDBJ databases">
        <title>Complete genome sequences of several Auritidibacter ignavus strains isolated from ear infections.</title>
        <authorList>
            <person name="Baehr T."/>
            <person name="Baumhoegger A.M."/>
        </authorList>
    </citation>
    <scope>NUCLEOTIDE SEQUENCE [LARGE SCALE GENOMIC DNA]</scope>
    <source>
        <strain evidence="4 5">BABAE-6</strain>
    </source>
</reference>
<proteinExistence type="predicted"/>
<gene>
    <name evidence="4" type="ORF">QDX21_06080</name>
</gene>
<feature type="binding site" evidence="2">
    <location>
        <position position="140"/>
    </location>
    <ligand>
        <name>Mn(2+)</name>
        <dbReference type="ChEBI" id="CHEBI:29035"/>
        <label>2</label>
    </ligand>
</feature>
<evidence type="ECO:0000313" key="5">
    <source>
        <dbReference type="Proteomes" id="UP001224674"/>
    </source>
</evidence>
<keyword evidence="2" id="KW-0464">Manganese</keyword>
<accession>A0AAJ6DD49</accession>
<keyword evidence="1" id="KW-0378">Hydrolase</keyword>
<dbReference type="PANTHER" id="PTHR11014">
    <property type="entry name" value="PEPTIDASE M20 FAMILY MEMBER"/>
    <property type="match status" value="1"/>
</dbReference>
<dbReference type="InterPro" id="IPR017439">
    <property type="entry name" value="Amidohydrolase"/>
</dbReference>
<dbReference type="EMBL" id="CP122566">
    <property type="protein sequence ID" value="WGH94350.1"/>
    <property type="molecule type" value="Genomic_DNA"/>
</dbReference>
<dbReference type="Pfam" id="PF01546">
    <property type="entry name" value="Peptidase_M20"/>
    <property type="match status" value="1"/>
</dbReference>
<comment type="cofactor">
    <cofactor evidence="2">
        <name>Mn(2+)</name>
        <dbReference type="ChEBI" id="CHEBI:29035"/>
    </cofactor>
    <text evidence="2">The Mn(2+) ion enhances activity.</text>
</comment>
<keyword evidence="2" id="KW-0479">Metal-binding</keyword>
<feature type="binding site" evidence="2">
    <location>
        <position position="106"/>
    </location>
    <ligand>
        <name>Mn(2+)</name>
        <dbReference type="ChEBI" id="CHEBI:29035"/>
        <label>2</label>
    </ligand>
</feature>
<dbReference type="GO" id="GO:0019877">
    <property type="term" value="P:diaminopimelate biosynthetic process"/>
    <property type="evidence" value="ECO:0007669"/>
    <property type="project" value="UniProtKB-ARBA"/>
</dbReference>
<dbReference type="InterPro" id="IPR002933">
    <property type="entry name" value="Peptidase_M20"/>
</dbReference>
<evidence type="ECO:0000259" key="3">
    <source>
        <dbReference type="Pfam" id="PF07687"/>
    </source>
</evidence>
<dbReference type="Gene3D" id="3.30.70.360">
    <property type="match status" value="1"/>
</dbReference>
<keyword evidence="5" id="KW-1185">Reference proteome</keyword>
<dbReference type="NCBIfam" id="TIGR01891">
    <property type="entry name" value="amidohydrolases"/>
    <property type="match status" value="1"/>
</dbReference>
<dbReference type="SUPFAM" id="SSF53187">
    <property type="entry name" value="Zn-dependent exopeptidases"/>
    <property type="match status" value="1"/>
</dbReference>
<feature type="binding site" evidence="2">
    <location>
        <position position="104"/>
    </location>
    <ligand>
        <name>Mn(2+)</name>
        <dbReference type="ChEBI" id="CHEBI:29035"/>
        <label>2</label>
    </ligand>
</feature>
<dbReference type="AlphaFoldDB" id="A0AAJ6DD49"/>
<organism evidence="4 5">
    <name type="scientific">Auritidibacter ignavus</name>
    <dbReference type="NCBI Taxonomy" id="678932"/>
    <lineage>
        <taxon>Bacteria</taxon>
        <taxon>Bacillati</taxon>
        <taxon>Actinomycetota</taxon>
        <taxon>Actinomycetes</taxon>
        <taxon>Micrococcales</taxon>
        <taxon>Micrococcaceae</taxon>
        <taxon>Auritidibacter</taxon>
    </lineage>
</organism>
<dbReference type="InterPro" id="IPR036264">
    <property type="entry name" value="Bact_exopeptidase_dim_dom"/>
</dbReference>
<evidence type="ECO:0000313" key="4">
    <source>
        <dbReference type="EMBL" id="WGH94350.1"/>
    </source>
</evidence>
<dbReference type="Pfam" id="PF07687">
    <property type="entry name" value="M20_dimer"/>
    <property type="match status" value="1"/>
</dbReference>
<evidence type="ECO:0000256" key="2">
    <source>
        <dbReference type="PIRSR" id="PIRSR005962-1"/>
    </source>
</evidence>
<dbReference type="RefSeq" id="WP_110099622.1">
    <property type="nucleotide sequence ID" value="NZ_CP122562.1"/>
</dbReference>
<dbReference type="PANTHER" id="PTHR11014:SF63">
    <property type="entry name" value="METALLOPEPTIDASE, PUTATIVE (AFU_ORTHOLOGUE AFUA_6G09600)-RELATED"/>
    <property type="match status" value="1"/>
</dbReference>
<dbReference type="Proteomes" id="UP001224674">
    <property type="component" value="Chromosome"/>
</dbReference>
<dbReference type="FunFam" id="3.30.70.360:FF:000001">
    <property type="entry name" value="N-acetyldiaminopimelate deacetylase"/>
    <property type="match status" value="1"/>
</dbReference>